<feature type="compositionally biased region" description="Basic and acidic residues" evidence="1">
    <location>
        <begin position="139"/>
        <end position="150"/>
    </location>
</feature>
<dbReference type="EMBL" id="HBGK01000832">
    <property type="protein sequence ID" value="CAD9271532.1"/>
    <property type="molecule type" value="Transcribed_RNA"/>
</dbReference>
<feature type="compositionally biased region" description="Basic and acidic residues" evidence="1">
    <location>
        <begin position="75"/>
        <end position="99"/>
    </location>
</feature>
<feature type="compositionally biased region" description="Polar residues" evidence="1">
    <location>
        <begin position="779"/>
        <end position="794"/>
    </location>
</feature>
<feature type="compositionally biased region" description="Basic and acidic residues" evidence="1">
    <location>
        <begin position="425"/>
        <end position="444"/>
    </location>
</feature>
<feature type="region of interest" description="Disordered" evidence="1">
    <location>
        <begin position="178"/>
        <end position="531"/>
    </location>
</feature>
<gene>
    <name evidence="2" type="ORF">GOCE00092_LOCUS437</name>
</gene>
<feature type="compositionally biased region" description="Low complexity" evidence="1">
    <location>
        <begin position="961"/>
        <end position="971"/>
    </location>
</feature>
<evidence type="ECO:0000313" key="2">
    <source>
        <dbReference type="EMBL" id="CAD9271532.1"/>
    </source>
</evidence>
<feature type="compositionally biased region" description="Low complexity" evidence="1">
    <location>
        <begin position="808"/>
        <end position="825"/>
    </location>
</feature>
<feature type="compositionally biased region" description="Low complexity" evidence="1">
    <location>
        <begin position="1055"/>
        <end position="1066"/>
    </location>
</feature>
<feature type="compositionally biased region" description="Low complexity" evidence="1">
    <location>
        <begin position="475"/>
        <end position="490"/>
    </location>
</feature>
<feature type="compositionally biased region" description="Basic and acidic residues" evidence="1">
    <location>
        <begin position="513"/>
        <end position="524"/>
    </location>
</feature>
<feature type="region of interest" description="Disordered" evidence="1">
    <location>
        <begin position="620"/>
        <end position="662"/>
    </location>
</feature>
<sequence length="1079" mass="118386">MSGSHGEANGREGEATALGEVNRRETATAGIRRETEETDVHVMQERRSPARPRGTVRDRIKALGASGASTVKAESAWKDVHPRRERQAPVTPKPDDTLAKKSLKSHLDSTGTAKTAAVTPVRKDWKPHKSPARTTPLYKVEKGEARERSIRNTSPFDGDGKKSTHNLMLMGAQLAARADEGLISPEDSLISRQRRSEDDDEASLSVQSLRSLFENNSLTSPRENDEDDDDATVESVKNIRVKFEGEEKKEQKKESAIAKTRNLFESKSPGVPKKKGFAGNSSLKETMAKFEKQRRQKWQPPITENRRARPGVDGTSRLVKPDAGSRTLATPRTVDKHQDASGEDAPSSGPVKNATKVDDASVSVADRVRVLGQKQMKHERTVQNTFENPRRRLDDVVSYERRSPVPTMVTTSQTDLDCLSPPSDEVMRSRSPESDFRSVRERAKAFSNPASPGSYRSPMGMSPQLSPIHQLNDRSQLSSSTSKSTSPLKSVVLATEKFSPSKKPLESVASPRPKVEECESKTESEAYDDGVTLDLSIAEVSVLTNPTCLQSKTDTETNSASRGPREIQAPEATDGEGTTEGRGPSEASSSQASEAAAPLIALTMKMQYAKSDDYTVDKWEPLESSIDESKEKEKEKWKERQQEDRWAGDNWLSLNTSKDTQEEDDAAWDLRNVMNSFPKKPKVFKDPFRSREDSIDNSFHAQLSTGWTPFPSTGPTNLPGQRTLSPPRKNLEPPARVSRSPATPRTRKNLSSARLGAIKIPISSLSRKEQPKSPVPETRSPSRNPRAVSAQSSHIEARPRKSPDRVSTHSSTSSTTRSPARPMPTLVTPSKSPTLKMFGRTNPSSVVVEGKLHPRASTQDNMSPHRTGRASPRQFASPVTSATSASTFAGSRFSSRSSPRSSRSHSSVSSKTSSYVGFAKSPVMKRYESSVRHEPFGASPPKEAIRGSLSPPGRSPPPAVRKSATDSSTSSPNPPRSRHAALLTRLNSLKQARLRRTNHSNRQSNDYRRFSAAPRGRRFSPLNVSSAGGATDAASHQYSDTRQTQKQVGSEDELSNSVSTSKSSTKFGGRFFETNLQVD</sequence>
<feature type="compositionally biased region" description="Basic and acidic residues" evidence="1">
    <location>
        <begin position="925"/>
        <end position="935"/>
    </location>
</feature>
<feature type="compositionally biased region" description="Basic and acidic residues" evidence="1">
    <location>
        <begin position="21"/>
        <end position="48"/>
    </location>
</feature>
<feature type="compositionally biased region" description="Basic and acidic residues" evidence="1">
    <location>
        <begin position="620"/>
        <end position="647"/>
    </location>
</feature>
<feature type="compositionally biased region" description="Low complexity" evidence="1">
    <location>
        <begin position="876"/>
        <end position="914"/>
    </location>
</feature>
<feature type="region of interest" description="Disordered" evidence="1">
    <location>
        <begin position="695"/>
        <end position="1079"/>
    </location>
</feature>
<evidence type="ECO:0000256" key="1">
    <source>
        <dbReference type="SAM" id="MobiDB-lite"/>
    </source>
</evidence>
<feature type="compositionally biased region" description="Low complexity" evidence="1">
    <location>
        <begin position="585"/>
        <end position="595"/>
    </location>
</feature>
<feature type="compositionally biased region" description="Polar residues" evidence="1">
    <location>
        <begin position="1022"/>
        <end position="1048"/>
    </location>
</feature>
<feature type="compositionally biased region" description="Basic and acidic residues" evidence="1">
    <location>
        <begin position="795"/>
        <end position="807"/>
    </location>
</feature>
<feature type="compositionally biased region" description="Basic and acidic residues" evidence="1">
    <location>
        <begin position="388"/>
        <end position="403"/>
    </location>
</feature>
<protein>
    <submittedName>
        <fullName evidence="2">Uncharacterized protein</fullName>
    </submittedName>
</protein>
<feature type="compositionally biased region" description="Polar residues" evidence="1">
    <location>
        <begin position="696"/>
        <end position="724"/>
    </location>
</feature>
<feature type="compositionally biased region" description="Polar residues" evidence="1">
    <location>
        <begin position="204"/>
        <end position="221"/>
    </location>
</feature>
<feature type="compositionally biased region" description="Polar residues" evidence="1">
    <location>
        <begin position="543"/>
        <end position="561"/>
    </location>
</feature>
<name>A0A7S1XZ55_9STRA</name>
<dbReference type="AlphaFoldDB" id="A0A7S1XZ55"/>
<organism evidence="2">
    <name type="scientific">Grammatophora oceanica</name>
    <dbReference type="NCBI Taxonomy" id="210454"/>
    <lineage>
        <taxon>Eukaryota</taxon>
        <taxon>Sar</taxon>
        <taxon>Stramenopiles</taxon>
        <taxon>Ochrophyta</taxon>
        <taxon>Bacillariophyta</taxon>
        <taxon>Fragilariophyceae</taxon>
        <taxon>Fragilariophycidae</taxon>
        <taxon>Rhabdonematales</taxon>
        <taxon>Grammatophoraceae</taxon>
        <taxon>Grammatophora</taxon>
    </lineage>
</organism>
<feature type="compositionally biased region" description="Basic and acidic residues" evidence="1">
    <location>
        <begin position="241"/>
        <end position="256"/>
    </location>
</feature>
<feature type="region of interest" description="Disordered" evidence="1">
    <location>
        <begin position="1"/>
        <end position="164"/>
    </location>
</feature>
<proteinExistence type="predicted"/>
<accession>A0A7S1XZ55</accession>
<reference evidence="2" key="1">
    <citation type="submission" date="2021-01" db="EMBL/GenBank/DDBJ databases">
        <authorList>
            <person name="Corre E."/>
            <person name="Pelletier E."/>
            <person name="Niang G."/>
            <person name="Scheremetjew M."/>
            <person name="Finn R."/>
            <person name="Kale V."/>
            <person name="Holt S."/>
            <person name="Cochrane G."/>
            <person name="Meng A."/>
            <person name="Brown T."/>
            <person name="Cohen L."/>
        </authorList>
    </citation>
    <scope>NUCLEOTIDE SEQUENCE</scope>
    <source>
        <strain evidence="2">CCMP 410</strain>
    </source>
</reference>
<feature type="region of interest" description="Disordered" evidence="1">
    <location>
        <begin position="543"/>
        <end position="595"/>
    </location>
</feature>